<dbReference type="InterPro" id="IPR038770">
    <property type="entry name" value="Na+/solute_symporter_sf"/>
</dbReference>
<comment type="caution">
    <text evidence="6">The sequence shown here is derived from an EMBL/GenBank/DDBJ whole genome shotgun (WGS) entry which is preliminary data.</text>
</comment>
<sequence length="409" mass="46012">MNFAIIVTICVLLLLAYAFTITSSKTKIPSVILLLLLGWVVKQVTEIIHIKIPDLNPLLPFFGTLGLVLIVLEGSLELELNKRKLPFVTKTLVTAIVPLIVTAFAIGHFFYYFLDASYKDGLVNAIPLCIISSAIAISSVGNLSLFNKEFAIYESSLSDIVGVLLFNFIALNSVINFETVGHFGLQILIMLLISFVATAFLAFLLGRIDHHVKFAPIVLLIILIFAVSEIYHLPALIFIMLFGLLMGNFDELSRFKLIKQLKPITLEKEVHKFKELIAEAAFLVRSLFFLLFGFLMKTEDILNPHTFELAVGIMVVIYLVRAIQLKVFKVKLMPLLFIAPRGLITILLFLRIPEDSKIPLVNRALIIQVIALSALFMMIGLIFNKTDKNERKTKKVEEENENNNDFFPV</sequence>
<evidence type="ECO:0000256" key="2">
    <source>
        <dbReference type="ARBA" id="ARBA00022448"/>
    </source>
</evidence>
<feature type="transmembrane region" description="Helical" evidence="5">
    <location>
        <begin position="92"/>
        <end position="114"/>
    </location>
</feature>
<keyword evidence="7" id="KW-1185">Reference proteome</keyword>
<feature type="transmembrane region" description="Helical" evidence="5">
    <location>
        <begin position="150"/>
        <end position="171"/>
    </location>
</feature>
<dbReference type="EMBL" id="JBHUPC010000012">
    <property type="protein sequence ID" value="MFD2891290.1"/>
    <property type="molecule type" value="Genomic_DNA"/>
</dbReference>
<evidence type="ECO:0000313" key="6">
    <source>
        <dbReference type="EMBL" id="MFD2891290.1"/>
    </source>
</evidence>
<keyword evidence="5" id="KW-1133">Transmembrane helix</keyword>
<dbReference type="PANTHER" id="PTHR32507:SF0">
    <property type="entry name" value="NA(+)_H(+) ANTIPORTER 2-RELATED"/>
    <property type="match status" value="1"/>
</dbReference>
<dbReference type="Gene3D" id="1.20.1530.20">
    <property type="match status" value="1"/>
</dbReference>
<dbReference type="PANTHER" id="PTHR32507">
    <property type="entry name" value="NA(+)/H(+) ANTIPORTER 1"/>
    <property type="match status" value="1"/>
</dbReference>
<feature type="transmembrane region" description="Helical" evidence="5">
    <location>
        <begin position="364"/>
        <end position="384"/>
    </location>
</feature>
<feature type="transmembrane region" description="Helical" evidence="5">
    <location>
        <begin position="55"/>
        <end position="72"/>
    </location>
</feature>
<dbReference type="RefSeq" id="WP_379810857.1">
    <property type="nucleotide sequence ID" value="NZ_JBHUPC010000012.1"/>
</dbReference>
<evidence type="ECO:0000256" key="3">
    <source>
        <dbReference type="ARBA" id="ARBA00022449"/>
    </source>
</evidence>
<feature type="transmembrane region" description="Helical" evidence="5">
    <location>
        <begin position="301"/>
        <end position="320"/>
    </location>
</feature>
<feature type="transmembrane region" description="Helical" evidence="5">
    <location>
        <begin position="28"/>
        <end position="48"/>
    </location>
</feature>
<feature type="transmembrane region" description="Helical" evidence="5">
    <location>
        <begin position="217"/>
        <end position="246"/>
    </location>
</feature>
<dbReference type="Proteomes" id="UP001597534">
    <property type="component" value="Unassembled WGS sequence"/>
</dbReference>
<evidence type="ECO:0000256" key="5">
    <source>
        <dbReference type="SAM" id="Phobius"/>
    </source>
</evidence>
<proteinExistence type="predicted"/>
<evidence type="ECO:0000256" key="1">
    <source>
        <dbReference type="ARBA" id="ARBA00004651"/>
    </source>
</evidence>
<feature type="transmembrane region" description="Helical" evidence="5">
    <location>
        <begin position="183"/>
        <end position="205"/>
    </location>
</feature>
<keyword evidence="4" id="KW-0406">Ion transport</keyword>
<evidence type="ECO:0000313" key="7">
    <source>
        <dbReference type="Proteomes" id="UP001597534"/>
    </source>
</evidence>
<keyword evidence="5" id="KW-0472">Membrane</keyword>
<feature type="transmembrane region" description="Helical" evidence="5">
    <location>
        <begin position="332"/>
        <end position="352"/>
    </location>
</feature>
<comment type="subcellular location">
    <subcellularLocation>
        <location evidence="1">Cell membrane</location>
        <topology evidence="1">Multi-pass membrane protein</topology>
    </subcellularLocation>
</comment>
<accession>A0ABW5YJU5</accession>
<evidence type="ECO:0000256" key="4">
    <source>
        <dbReference type="ARBA" id="ARBA00023065"/>
    </source>
</evidence>
<keyword evidence="5" id="KW-0812">Transmembrane</keyword>
<keyword evidence="2" id="KW-0813">Transport</keyword>
<reference evidence="7" key="1">
    <citation type="journal article" date="2019" name="Int. J. Syst. Evol. Microbiol.">
        <title>The Global Catalogue of Microorganisms (GCM) 10K type strain sequencing project: providing services to taxonomists for standard genome sequencing and annotation.</title>
        <authorList>
            <consortium name="The Broad Institute Genomics Platform"/>
            <consortium name="The Broad Institute Genome Sequencing Center for Infectious Disease"/>
            <person name="Wu L."/>
            <person name="Ma J."/>
        </authorList>
    </citation>
    <scope>NUCLEOTIDE SEQUENCE [LARGE SCALE GENOMIC DNA]</scope>
    <source>
        <strain evidence="7">KCTC 22671</strain>
    </source>
</reference>
<gene>
    <name evidence="6" type="ORF">ACFS5J_04600</name>
</gene>
<name>A0ABW5YJU5_9FLAO</name>
<organism evidence="6 7">
    <name type="scientific">Flavobacterium chuncheonense</name>
    <dbReference type="NCBI Taxonomy" id="2026653"/>
    <lineage>
        <taxon>Bacteria</taxon>
        <taxon>Pseudomonadati</taxon>
        <taxon>Bacteroidota</taxon>
        <taxon>Flavobacteriia</taxon>
        <taxon>Flavobacteriales</taxon>
        <taxon>Flavobacteriaceae</taxon>
        <taxon>Flavobacterium</taxon>
    </lineage>
</organism>
<keyword evidence="3" id="KW-0050">Antiport</keyword>
<protein>
    <submittedName>
        <fullName evidence="6">Sodium:proton antiporter</fullName>
    </submittedName>
</protein>
<feature type="transmembrane region" description="Helical" evidence="5">
    <location>
        <begin position="121"/>
        <end position="144"/>
    </location>
</feature>